<dbReference type="PANTHER" id="PTHR47691">
    <property type="entry name" value="REGULATOR-RELATED"/>
    <property type="match status" value="1"/>
</dbReference>
<dbReference type="InterPro" id="IPR049052">
    <property type="entry name" value="nSTAND1"/>
</dbReference>
<dbReference type="PANTHER" id="PTHR47691:SF3">
    <property type="entry name" value="HTH-TYPE TRANSCRIPTIONAL REGULATOR RV0890C-RELATED"/>
    <property type="match status" value="1"/>
</dbReference>
<gene>
    <name evidence="2" type="ORF">R3P38DRAFT_3518391</name>
</gene>
<organism evidence="2 3">
    <name type="scientific">Favolaschia claudopus</name>
    <dbReference type="NCBI Taxonomy" id="2862362"/>
    <lineage>
        <taxon>Eukaryota</taxon>
        <taxon>Fungi</taxon>
        <taxon>Dikarya</taxon>
        <taxon>Basidiomycota</taxon>
        <taxon>Agaricomycotina</taxon>
        <taxon>Agaricomycetes</taxon>
        <taxon>Agaricomycetidae</taxon>
        <taxon>Agaricales</taxon>
        <taxon>Marasmiineae</taxon>
        <taxon>Mycenaceae</taxon>
        <taxon>Favolaschia</taxon>
    </lineage>
</organism>
<dbReference type="AlphaFoldDB" id="A0AAW0BP81"/>
<dbReference type="InterPro" id="IPR011990">
    <property type="entry name" value="TPR-like_helical_dom_sf"/>
</dbReference>
<comment type="caution">
    <text evidence="2">The sequence shown here is derived from an EMBL/GenBank/DDBJ whole genome shotgun (WGS) entry which is preliminary data.</text>
</comment>
<name>A0AAW0BP81_9AGAR</name>
<evidence type="ECO:0000313" key="2">
    <source>
        <dbReference type="EMBL" id="KAK7028476.1"/>
    </source>
</evidence>
<evidence type="ECO:0000259" key="1">
    <source>
        <dbReference type="Pfam" id="PF20703"/>
    </source>
</evidence>
<dbReference type="SUPFAM" id="SSF48452">
    <property type="entry name" value="TPR-like"/>
    <property type="match status" value="1"/>
</dbReference>
<evidence type="ECO:0000313" key="3">
    <source>
        <dbReference type="Proteomes" id="UP001362999"/>
    </source>
</evidence>
<feature type="domain" description="Novel STAND NTPase 1" evidence="1">
    <location>
        <begin position="211"/>
        <end position="352"/>
    </location>
</feature>
<proteinExistence type="predicted"/>
<dbReference type="Pfam" id="PF20703">
    <property type="entry name" value="nSTAND1"/>
    <property type="match status" value="1"/>
</dbReference>
<dbReference type="InterPro" id="IPR027417">
    <property type="entry name" value="P-loop_NTPase"/>
</dbReference>
<protein>
    <recommendedName>
        <fullName evidence="1">Novel STAND NTPase 1 domain-containing protein</fullName>
    </recommendedName>
</protein>
<dbReference type="InterPro" id="IPR059179">
    <property type="entry name" value="MLKL-like_MCAfunc"/>
</dbReference>
<accession>A0AAW0BP81</accession>
<dbReference type="SUPFAM" id="SSF52540">
    <property type="entry name" value="P-loop containing nucleoside triphosphate hydrolases"/>
    <property type="match status" value="1"/>
</dbReference>
<reference evidence="2 3" key="1">
    <citation type="journal article" date="2024" name="J Genomics">
        <title>Draft genome sequencing and assembly of Favolaschia claudopus CIRM-BRFM 2984 isolated from oak limbs.</title>
        <authorList>
            <person name="Navarro D."/>
            <person name="Drula E."/>
            <person name="Chaduli D."/>
            <person name="Cazenave R."/>
            <person name="Ahrendt S."/>
            <person name="Wang J."/>
            <person name="Lipzen A."/>
            <person name="Daum C."/>
            <person name="Barry K."/>
            <person name="Grigoriev I.V."/>
            <person name="Favel A."/>
            <person name="Rosso M.N."/>
            <person name="Martin F."/>
        </authorList>
    </citation>
    <scope>NUCLEOTIDE SEQUENCE [LARGE SCALE GENOMIC DNA]</scope>
    <source>
        <strain evidence="2 3">CIRM-BRFM 2984</strain>
    </source>
</reference>
<dbReference type="InterPro" id="IPR036537">
    <property type="entry name" value="Adaptor_Cbl_N_dom_sf"/>
</dbReference>
<dbReference type="EMBL" id="JAWWNJ010000028">
    <property type="protein sequence ID" value="KAK7028476.1"/>
    <property type="molecule type" value="Genomic_DNA"/>
</dbReference>
<dbReference type="CDD" id="cd21037">
    <property type="entry name" value="MLKL_NTD"/>
    <property type="match status" value="1"/>
</dbReference>
<sequence length="1042" mass="116138">MPRKLGTVALRLNSIIAGLTSILPLLKELGDAFNTPFLLAISATTASLLKGIQTIKKNKEECAGLAEDVNKILLTVATLHLKAEIPGSLSAAILHQLGKFTEILQKVHAFVNAQQEGYNIKSFLRQSDMHNLLKECRQGLQQTFETFQIEFGGSVLHDIGDLQHEAEKTHQKLLELIARFSEETSSDWMSSFYGNRNDLGLSSKSFSMLPSQPKVFHGREAELQQIVSMFDEGFPRISILGPGGIGKTSLARAALHLPDIASKFEDRIFVSCEAALTPIDIAASIAAYLDIKPGPDLTQPIVNALAAARSSLLILDNLESVWEPTSTRSSVEEFLSLLTGIPHLALIVTLRGAEHPAKVQWTRPFLPPLMPLNNDAARQTFMDITDEELEELDQLLSFTDNLPLAVDLLAHLVIYDGASSVLARWEIEKTSLLSEGYDQHSSLDASIAISLSSPRFSSVPGAMNLLQLLSILPDGLSDLELIQSNLPIEDILQSKAVLLSTSLAYRDDKRRIKSLVPIREYMQQFHPVKSNLVWNLQEYFSILLELNQRHFGTVQTAALIDQITLNLGNLYQIVSIGLTQQNEKLNDTISCLLSLNMFTRTKGYGRHALMECGMPLIHLCTPQLEVQFIIELFGSTLLSAISDAKKLVSRGESQLEKCNDPNLNSRFYSVVASFHPDITYPEAKHMMQEAMKLVNTLGSKAQTELLTNAAAFYWKTGEYFHGRELALQAINLAHSIANLYEEAKALRVKAGCSIWLSEYSSAVLDLKQARDLLTVCGLADGPLYYKIWDLEADVYFHKSQFVEAKKSYTLIAQQHRVNANPIDYAYALQGIAEADIGMDTYNDSCNLETARDLFAKHRLQSGILICEIIIAGHELKQQKSEIKGLKASLQSYLQQSWTDDPQVTFYALERMGNISSWPRSELPWAATHAFLYLAFSGLKKEKLAFHKALLYIGDMFSHNEDTMTAENLFIVALQGFTKMDVHCSRAQCLTRLGDLALAQKNELCAQAYWRTAQQLFEQSCHGENARKVFQKLTALQPIKNET</sequence>
<dbReference type="Gene3D" id="1.25.40.10">
    <property type="entry name" value="Tetratricopeptide repeat domain"/>
    <property type="match status" value="2"/>
</dbReference>
<dbReference type="Gene3D" id="1.20.930.20">
    <property type="entry name" value="Adaptor protein Cbl, N-terminal domain"/>
    <property type="match status" value="1"/>
</dbReference>
<dbReference type="Proteomes" id="UP001362999">
    <property type="component" value="Unassembled WGS sequence"/>
</dbReference>
<dbReference type="GO" id="GO:0007166">
    <property type="term" value="P:cell surface receptor signaling pathway"/>
    <property type="evidence" value="ECO:0007669"/>
    <property type="project" value="InterPro"/>
</dbReference>
<keyword evidence="3" id="KW-1185">Reference proteome</keyword>
<dbReference type="PRINTS" id="PR00364">
    <property type="entry name" value="DISEASERSIST"/>
</dbReference>
<dbReference type="Gene3D" id="3.40.50.300">
    <property type="entry name" value="P-loop containing nucleotide triphosphate hydrolases"/>
    <property type="match status" value="1"/>
</dbReference>